<evidence type="ECO:0000256" key="2">
    <source>
        <dbReference type="SAM" id="SignalP"/>
    </source>
</evidence>
<reference evidence="3" key="1">
    <citation type="journal article" date="2009" name="Genome Biol.">
        <title>Characterization of taxonomically restricted genes in a phylum-restricted cell type.</title>
        <authorList>
            <person name="Milde S."/>
            <person name="Hemmrich G."/>
            <person name="Anton-Erxleben F."/>
            <person name="Khalturin K."/>
            <person name="Wittlieb J."/>
            <person name="Bosch T.C."/>
        </authorList>
    </citation>
    <scope>NUCLEOTIDE SEQUENCE</scope>
</reference>
<feature type="signal peptide" evidence="2">
    <location>
        <begin position="1"/>
        <end position="24"/>
    </location>
</feature>
<evidence type="ECO:0000256" key="1">
    <source>
        <dbReference type="SAM" id="MobiDB-lite"/>
    </source>
</evidence>
<dbReference type="EMBL" id="FJ200206">
    <property type="protein sequence ID" value="ACM79884.1"/>
    <property type="molecule type" value="mRNA"/>
</dbReference>
<feature type="compositionally biased region" description="Basic residues" evidence="1">
    <location>
        <begin position="97"/>
        <end position="112"/>
    </location>
</feature>
<feature type="compositionally biased region" description="Basic and acidic residues" evidence="1">
    <location>
        <begin position="46"/>
        <end position="60"/>
    </location>
</feature>
<organism evidence="3">
    <name type="scientific">Hydra vulgaris</name>
    <name type="common">Hydra</name>
    <name type="synonym">Hydra attenuata</name>
    <dbReference type="NCBI Taxonomy" id="6087"/>
    <lineage>
        <taxon>Eukaryota</taxon>
        <taxon>Metazoa</taxon>
        <taxon>Cnidaria</taxon>
        <taxon>Hydrozoa</taxon>
        <taxon>Hydroidolina</taxon>
        <taxon>Anthoathecata</taxon>
        <taxon>Aplanulata</taxon>
        <taxon>Hydridae</taxon>
        <taxon>Hydra</taxon>
    </lineage>
</organism>
<feature type="compositionally biased region" description="Pro residues" evidence="1">
    <location>
        <begin position="74"/>
        <end position="95"/>
    </location>
</feature>
<keyword evidence="2" id="KW-0732">Signal</keyword>
<sequence length="128" mass="14175">QVADIMKLHTIVALIALLFFFADAKPTHKHKKPHRKDGGLSQLSRNNDKKLEGKSSDKVKGSIGHGKNSDKQYAPPPAPPPDFVKTPGYPPPPVIYPKKKKEKSKTLKKVKAGKKEKLKMTKEKKGST</sequence>
<dbReference type="AlphaFoldDB" id="C0JIT1"/>
<feature type="region of interest" description="Disordered" evidence="1">
    <location>
        <begin position="26"/>
        <end position="128"/>
    </location>
</feature>
<accession>C0JIT1</accession>
<feature type="non-terminal residue" evidence="3">
    <location>
        <position position="128"/>
    </location>
</feature>
<name>C0JIT1_HYDVU</name>
<feature type="compositionally biased region" description="Basic and acidic residues" evidence="1">
    <location>
        <begin position="113"/>
        <end position="128"/>
    </location>
</feature>
<proteinExistence type="evidence at transcript level"/>
<protein>
    <submittedName>
        <fullName evidence="3">Nematoblast-specific protein nb039a-sv11</fullName>
    </submittedName>
</protein>
<feature type="non-terminal residue" evidence="3">
    <location>
        <position position="1"/>
    </location>
</feature>
<evidence type="ECO:0000313" key="3">
    <source>
        <dbReference type="EMBL" id="ACM79884.1"/>
    </source>
</evidence>
<gene>
    <name evidence="3" type="primary">nb039a</name>
</gene>
<feature type="chain" id="PRO_5002899460" evidence="2">
    <location>
        <begin position="25"/>
        <end position="128"/>
    </location>
</feature>